<keyword evidence="4" id="KW-1185">Reference proteome</keyword>
<dbReference type="PANTHER" id="PTHR12741:SF102">
    <property type="entry name" value="CALLOSE SYNTHASE 11"/>
    <property type="match status" value="1"/>
</dbReference>
<gene>
    <name evidence="3" type="ORF">Acr_07g0014190</name>
</gene>
<keyword evidence="1" id="KW-0812">Transmembrane</keyword>
<dbReference type="Pfam" id="PF02364">
    <property type="entry name" value="Glucan_synthase"/>
    <property type="match status" value="3"/>
</dbReference>
<dbReference type="EMBL" id="BJWL01000007">
    <property type="protein sequence ID" value="GFY91223.1"/>
    <property type="molecule type" value="Genomic_DNA"/>
</dbReference>
<comment type="caution">
    <text evidence="3">The sequence shown here is derived from an EMBL/GenBank/DDBJ whole genome shotgun (WGS) entry which is preliminary data.</text>
</comment>
<dbReference type="OrthoDB" id="1707026at2759"/>
<dbReference type="AlphaFoldDB" id="A0A7J0EXV0"/>
<keyword evidence="1" id="KW-0472">Membrane</keyword>
<keyword evidence="1" id="KW-1133">Transmembrane helix</keyword>
<evidence type="ECO:0000313" key="3">
    <source>
        <dbReference type="EMBL" id="GFY91223.1"/>
    </source>
</evidence>
<name>A0A7J0EXV0_9ERIC</name>
<dbReference type="GO" id="GO:0000148">
    <property type="term" value="C:1,3-beta-D-glucan synthase complex"/>
    <property type="evidence" value="ECO:0007669"/>
    <property type="project" value="InterPro"/>
</dbReference>
<feature type="transmembrane region" description="Helical" evidence="1">
    <location>
        <begin position="210"/>
        <end position="233"/>
    </location>
</feature>
<dbReference type="GO" id="GO:0003843">
    <property type="term" value="F:1,3-beta-D-glucan synthase activity"/>
    <property type="evidence" value="ECO:0007669"/>
    <property type="project" value="InterPro"/>
</dbReference>
<dbReference type="GO" id="GO:0005886">
    <property type="term" value="C:plasma membrane"/>
    <property type="evidence" value="ECO:0007669"/>
    <property type="project" value="TreeGrafter"/>
</dbReference>
<sequence>MASSRVTSVEKQWVYIPLQPPRLRTPPPRTPQFFCHSSRDKRVGKTGFVEQRMFWNVFRSFDRVAYVDEVHFGREEIGERKPGNQNHAIIFTRGDAVQTIVMNQDNCFEEALKMRNLLDEFKKHYGIRKPTILGRVLANPLKVRMHYGHPDVFDRFWFLIRSGISKASRVINIRYVGLNQISMFEAKVSSGNGEQVLSRDVYRLGHRLDFFHMLSFYFTSVYAFCVGRLYLAFSGVEREAKGRASSGNNDALGTIINQQFIIQNGLFTALRMIVENSLEHCSFMQFGIF</sequence>
<feature type="domain" description="Glycosyl transferase 48" evidence="2">
    <location>
        <begin position="73"/>
        <end position="129"/>
    </location>
</feature>
<accession>A0A7J0EXV0</accession>
<evidence type="ECO:0000313" key="4">
    <source>
        <dbReference type="Proteomes" id="UP000585474"/>
    </source>
</evidence>
<proteinExistence type="predicted"/>
<feature type="domain" description="Glycosyl transferase 48" evidence="2">
    <location>
        <begin position="131"/>
        <end position="173"/>
    </location>
</feature>
<feature type="domain" description="Glycosyl transferase 48" evidence="2">
    <location>
        <begin position="174"/>
        <end position="221"/>
    </location>
</feature>
<dbReference type="InterPro" id="IPR003440">
    <property type="entry name" value="Glyco_trans_48_dom"/>
</dbReference>
<dbReference type="PANTHER" id="PTHR12741">
    <property type="entry name" value="LYST-INTERACTING PROTEIN LIP5 DOPAMINE RESPONSIVE PROTEIN DRG-1"/>
    <property type="match status" value="1"/>
</dbReference>
<organism evidence="3 4">
    <name type="scientific">Actinidia rufa</name>
    <dbReference type="NCBI Taxonomy" id="165716"/>
    <lineage>
        <taxon>Eukaryota</taxon>
        <taxon>Viridiplantae</taxon>
        <taxon>Streptophyta</taxon>
        <taxon>Embryophyta</taxon>
        <taxon>Tracheophyta</taxon>
        <taxon>Spermatophyta</taxon>
        <taxon>Magnoliopsida</taxon>
        <taxon>eudicotyledons</taxon>
        <taxon>Gunneridae</taxon>
        <taxon>Pentapetalae</taxon>
        <taxon>asterids</taxon>
        <taxon>Ericales</taxon>
        <taxon>Actinidiaceae</taxon>
        <taxon>Actinidia</taxon>
    </lineage>
</organism>
<evidence type="ECO:0000256" key="1">
    <source>
        <dbReference type="SAM" id="Phobius"/>
    </source>
</evidence>
<evidence type="ECO:0000259" key="2">
    <source>
        <dbReference type="Pfam" id="PF02364"/>
    </source>
</evidence>
<dbReference type="GO" id="GO:0006075">
    <property type="term" value="P:(1-&gt;3)-beta-D-glucan biosynthetic process"/>
    <property type="evidence" value="ECO:0007669"/>
    <property type="project" value="InterPro"/>
</dbReference>
<reference evidence="3 4" key="1">
    <citation type="submission" date="2019-07" db="EMBL/GenBank/DDBJ databases">
        <title>De Novo Assembly of kiwifruit Actinidia rufa.</title>
        <authorList>
            <person name="Sugita-Konishi S."/>
            <person name="Sato K."/>
            <person name="Mori E."/>
            <person name="Abe Y."/>
            <person name="Kisaki G."/>
            <person name="Hamano K."/>
            <person name="Suezawa K."/>
            <person name="Otani M."/>
            <person name="Fukuda T."/>
            <person name="Manabe T."/>
            <person name="Gomi K."/>
            <person name="Tabuchi M."/>
            <person name="Akimitsu K."/>
            <person name="Kataoka I."/>
        </authorList>
    </citation>
    <scope>NUCLEOTIDE SEQUENCE [LARGE SCALE GENOMIC DNA]</scope>
    <source>
        <strain evidence="4">cv. Fuchu</strain>
    </source>
</reference>
<dbReference type="Proteomes" id="UP000585474">
    <property type="component" value="Unassembled WGS sequence"/>
</dbReference>
<protein>
    <submittedName>
        <fullName evidence="3">Glucan synthase-like 1</fullName>
    </submittedName>
</protein>